<dbReference type="InterPro" id="IPR016159">
    <property type="entry name" value="Cullin_repeat-like_dom_sf"/>
</dbReference>
<comment type="subcellular location">
    <subcellularLocation>
        <location evidence="4">Bud</location>
    </subcellularLocation>
    <subcellularLocation>
        <location evidence="4">Bud neck</location>
    </subcellularLocation>
</comment>
<dbReference type="GO" id="GO:0006887">
    <property type="term" value="P:exocytosis"/>
    <property type="evidence" value="ECO:0007669"/>
    <property type="project" value="UniProtKB-KW"/>
</dbReference>
<keyword evidence="3 4" id="KW-0268">Exocytosis</keyword>
<dbReference type="EMBL" id="JAPDMZ010000356">
    <property type="protein sequence ID" value="KAK0543499.1"/>
    <property type="molecule type" value="Genomic_DNA"/>
</dbReference>
<dbReference type="GO" id="GO:0005546">
    <property type="term" value="F:phosphatidylinositol-4,5-bisphosphate binding"/>
    <property type="evidence" value="ECO:0007669"/>
    <property type="project" value="InterPro"/>
</dbReference>
<dbReference type="SUPFAM" id="SSF74788">
    <property type="entry name" value="Cullin repeat-like"/>
    <property type="match status" value="2"/>
</dbReference>
<keyword evidence="4" id="KW-0653">Protein transport</keyword>
<gene>
    <name evidence="7" type="primary">EXO70</name>
    <name evidence="7" type="ORF">OC846_006395</name>
</gene>
<organism evidence="7 8">
    <name type="scientific">Tilletia horrida</name>
    <dbReference type="NCBI Taxonomy" id="155126"/>
    <lineage>
        <taxon>Eukaryota</taxon>
        <taxon>Fungi</taxon>
        <taxon>Dikarya</taxon>
        <taxon>Basidiomycota</taxon>
        <taxon>Ustilaginomycotina</taxon>
        <taxon>Exobasidiomycetes</taxon>
        <taxon>Tilletiales</taxon>
        <taxon>Tilletiaceae</taxon>
        <taxon>Tilletia</taxon>
    </lineage>
</organism>
<protein>
    <recommendedName>
        <fullName evidence="4">Exocyst complex protein EXO70</fullName>
    </recommendedName>
</protein>
<name>A0AAN6GJJ8_9BASI</name>
<evidence type="ECO:0000256" key="4">
    <source>
        <dbReference type="RuleBase" id="RU365026"/>
    </source>
</evidence>
<evidence type="ECO:0000256" key="1">
    <source>
        <dbReference type="ARBA" id="ARBA00006756"/>
    </source>
</evidence>
<feature type="region of interest" description="Disordered" evidence="5">
    <location>
        <begin position="616"/>
        <end position="640"/>
    </location>
</feature>
<dbReference type="GO" id="GO:0005935">
    <property type="term" value="C:cellular bud neck"/>
    <property type="evidence" value="ECO:0007669"/>
    <property type="project" value="UniProtKB-SubCell"/>
</dbReference>
<dbReference type="Proteomes" id="UP001176517">
    <property type="component" value="Unassembled WGS sequence"/>
</dbReference>
<dbReference type="Pfam" id="PF03081">
    <property type="entry name" value="Exo70_C"/>
    <property type="match status" value="1"/>
</dbReference>
<dbReference type="PANTHER" id="PTHR12542">
    <property type="entry name" value="EXOCYST COMPLEX PROTEIN EXO70"/>
    <property type="match status" value="1"/>
</dbReference>
<proteinExistence type="inferred from homology"/>
<dbReference type="InterPro" id="IPR004140">
    <property type="entry name" value="Exo70"/>
</dbReference>
<comment type="similarity">
    <text evidence="1 4">Belongs to the EXO70 family.</text>
</comment>
<dbReference type="AlphaFoldDB" id="A0AAN6GJJ8"/>
<keyword evidence="8" id="KW-1185">Reference proteome</keyword>
<accession>A0AAN6GJJ8</accession>
<reference evidence="7" key="1">
    <citation type="journal article" date="2023" name="PhytoFront">
        <title>Draft Genome Resources of Seven Strains of Tilletia horrida, Causal Agent of Kernel Smut of Rice.</title>
        <authorList>
            <person name="Khanal S."/>
            <person name="Antony Babu S."/>
            <person name="Zhou X.G."/>
        </authorList>
    </citation>
    <scope>NUCLEOTIDE SEQUENCE</scope>
    <source>
        <strain evidence="7">TX6</strain>
    </source>
</reference>
<keyword evidence="2 4" id="KW-0813">Transport</keyword>
<evidence type="ECO:0000313" key="8">
    <source>
        <dbReference type="Proteomes" id="UP001176517"/>
    </source>
</evidence>
<dbReference type="PANTHER" id="PTHR12542:SF41">
    <property type="entry name" value="EXOCYST COMPLEX COMPONENT 7"/>
    <property type="match status" value="1"/>
</dbReference>
<evidence type="ECO:0000259" key="6">
    <source>
        <dbReference type="Pfam" id="PF03081"/>
    </source>
</evidence>
<dbReference type="GO" id="GO:0000145">
    <property type="term" value="C:exocyst"/>
    <property type="evidence" value="ECO:0007669"/>
    <property type="project" value="InterPro"/>
</dbReference>
<evidence type="ECO:0000256" key="2">
    <source>
        <dbReference type="ARBA" id="ARBA00022448"/>
    </source>
</evidence>
<evidence type="ECO:0000313" key="7">
    <source>
        <dbReference type="EMBL" id="KAK0543499.1"/>
    </source>
</evidence>
<evidence type="ECO:0000256" key="5">
    <source>
        <dbReference type="SAM" id="MobiDB-lite"/>
    </source>
</evidence>
<comment type="function">
    <text evidence="4">Involved in the secretory pathway as part of the exocyst complex which tethers secretory vesicles to the sites of exocytosis. Also plays a role in the assembly of the exocyst.</text>
</comment>
<evidence type="ECO:0000256" key="3">
    <source>
        <dbReference type="ARBA" id="ARBA00022483"/>
    </source>
</evidence>
<comment type="caution">
    <text evidence="7">The sequence shown here is derived from an EMBL/GenBank/DDBJ whole genome shotgun (WGS) entry which is preliminary data.</text>
</comment>
<dbReference type="InterPro" id="IPR046364">
    <property type="entry name" value="Exo70_C"/>
</dbReference>
<sequence length="860" mass="92395">MPIATADAGGVVGLDLRRPSTNGAGSGSAAAAAAAAAAAGHHHPEDSLEFTQLENLSANQRKLGQLTSRMTSILSSFDKRLHRLERDIRPVHEDLHRLERVQRNIGAVQASLGKTLKSFDIVVDEEASIRAGPNPLDLDPYFQTLTRISDGLAYLRSTGSKADGQNEDRVSAKMHDLLELGARSLIDDVLLPVLREQSYRIDPADYIPLGIHLPTPDHHTTAQIQRLCVFLASLPAHPSTPNSSPLAYAMAQMSEVRAEYLLGSTKFLGMSVREYAVEKVGSMGARAHGHNGSSSISLGMGASVVSGSAMFGGMANRTEEVAYVRGSAGITEWLGAWLEMAETEYSFFRTLLSPTHSHLSHSRTDSASVQAILKAYLRNNFARTLAPSLAFLNSTLQALHSHIRKNLPTHTLFLLDLIGVISSPDSDSGLDGGASNTFMHGGSLLGQSGMTKQGIPARWNYVLSPARLDMDWFTHLAQQQLVAASSGQGAQSQGQGAAASSQQQYGGPDVLARQAGAMMATATAVLTKFIDDIRHVPIGKESDVPSTGINELSYTGVNFIQQVVEYRDVITPLLHSLGSGNWLMGSSAAPVLTLTGVTNQAASGAGQYSQFGASGAGGGGGGAGAQSQAQDEADEREKGRRGDAVLRRYIADVASCVFEALMARSKAIRQTSTASIFVLNNVSFIRHTLLDRNPPGLSGNSLPTSPIGGPPQLSPPVIVADYLSSAAEELLSSTVRQANARYLDAWAPLVTYLMDDMGSGGGGGGWKASKYEADKIPTKERFAKFYESLDDLERLHRAYPVGREDRELREKLKKEVGRMILPLYTRFVTKHKTSGFSKDPSKHIRMTPQEVEERINAIFR</sequence>
<dbReference type="Gene3D" id="1.20.1280.170">
    <property type="entry name" value="Exocyst complex component Exo70"/>
    <property type="match status" value="1"/>
</dbReference>
<dbReference type="GO" id="GO:0015031">
    <property type="term" value="P:protein transport"/>
    <property type="evidence" value="ECO:0007669"/>
    <property type="project" value="UniProtKB-KW"/>
</dbReference>
<feature type="domain" description="Exocyst complex subunit Exo70 C-terminal" evidence="6">
    <location>
        <begin position="520"/>
        <end position="856"/>
    </location>
</feature>